<organism evidence="1">
    <name type="scientific">uncultured Gemmatimonadaceae bacterium</name>
    <dbReference type="NCBI Taxonomy" id="246130"/>
    <lineage>
        <taxon>Bacteria</taxon>
        <taxon>Pseudomonadati</taxon>
        <taxon>Gemmatimonadota</taxon>
        <taxon>Gemmatimonadia</taxon>
        <taxon>Gemmatimonadales</taxon>
        <taxon>Gemmatimonadaceae</taxon>
        <taxon>environmental samples</taxon>
    </lineage>
</organism>
<protein>
    <submittedName>
        <fullName evidence="1">Uncharacterized protein</fullName>
    </submittedName>
</protein>
<evidence type="ECO:0000313" key="1">
    <source>
        <dbReference type="EMBL" id="CAA9316282.1"/>
    </source>
</evidence>
<reference evidence="1" key="1">
    <citation type="submission" date="2020-02" db="EMBL/GenBank/DDBJ databases">
        <authorList>
            <person name="Meier V. D."/>
        </authorList>
    </citation>
    <scope>NUCLEOTIDE SEQUENCE</scope>
    <source>
        <strain evidence="1">AVDCRST_MAG40</strain>
    </source>
</reference>
<sequence length="66" mass="6933">MAEVVVPLDLGCRPEAAVSGAVLVQTEQSAFLTFNAVTRRDDDLYHGAGTAVVEFPGCTVAKFGHP</sequence>
<dbReference type="EMBL" id="CADCTX010000382">
    <property type="protein sequence ID" value="CAA9316282.1"/>
    <property type="molecule type" value="Genomic_DNA"/>
</dbReference>
<proteinExistence type="predicted"/>
<gene>
    <name evidence="1" type="ORF">AVDCRST_MAG40-1245</name>
</gene>
<name>A0A6J4KV33_9BACT</name>
<dbReference type="AlphaFoldDB" id="A0A6J4KV33"/>
<feature type="non-terminal residue" evidence="1">
    <location>
        <position position="66"/>
    </location>
</feature>
<accession>A0A6J4KV33</accession>